<reference evidence="2" key="1">
    <citation type="submission" date="2023-06" db="EMBL/GenBank/DDBJ databases">
        <title>Genomic analysis of the entomopathogenic nematode Steinernema hermaphroditum.</title>
        <authorList>
            <person name="Schwarz E.M."/>
            <person name="Heppert J.K."/>
            <person name="Baniya A."/>
            <person name="Schwartz H.T."/>
            <person name="Tan C.-H."/>
            <person name="Antoshechkin I."/>
            <person name="Sternberg P.W."/>
            <person name="Goodrich-Blair H."/>
            <person name="Dillman A.R."/>
        </authorList>
    </citation>
    <scope>NUCLEOTIDE SEQUENCE</scope>
    <source>
        <strain evidence="2">PS9179</strain>
        <tissue evidence="2">Whole animal</tissue>
    </source>
</reference>
<dbReference type="EMBL" id="JAUCMV010000004">
    <property type="protein sequence ID" value="KAK0404117.1"/>
    <property type="molecule type" value="Genomic_DNA"/>
</dbReference>
<feature type="region of interest" description="Disordered" evidence="1">
    <location>
        <begin position="157"/>
        <end position="198"/>
    </location>
</feature>
<keyword evidence="3" id="KW-1185">Reference proteome</keyword>
<feature type="region of interest" description="Disordered" evidence="1">
    <location>
        <begin position="1"/>
        <end position="38"/>
    </location>
</feature>
<protein>
    <submittedName>
        <fullName evidence="2">Uncharacterized protein</fullName>
    </submittedName>
</protein>
<dbReference type="Proteomes" id="UP001175271">
    <property type="component" value="Unassembled WGS sequence"/>
</dbReference>
<organism evidence="2 3">
    <name type="scientific">Steinernema hermaphroditum</name>
    <dbReference type="NCBI Taxonomy" id="289476"/>
    <lineage>
        <taxon>Eukaryota</taxon>
        <taxon>Metazoa</taxon>
        <taxon>Ecdysozoa</taxon>
        <taxon>Nematoda</taxon>
        <taxon>Chromadorea</taxon>
        <taxon>Rhabditida</taxon>
        <taxon>Tylenchina</taxon>
        <taxon>Panagrolaimomorpha</taxon>
        <taxon>Strongyloidoidea</taxon>
        <taxon>Steinernematidae</taxon>
        <taxon>Steinernema</taxon>
    </lineage>
</organism>
<name>A0AA39LNR7_9BILA</name>
<comment type="caution">
    <text evidence="2">The sequence shown here is derived from an EMBL/GenBank/DDBJ whole genome shotgun (WGS) entry which is preliminary data.</text>
</comment>
<evidence type="ECO:0000313" key="3">
    <source>
        <dbReference type="Proteomes" id="UP001175271"/>
    </source>
</evidence>
<evidence type="ECO:0000256" key="1">
    <source>
        <dbReference type="SAM" id="MobiDB-lite"/>
    </source>
</evidence>
<gene>
    <name evidence="2" type="ORF">QR680_017297</name>
</gene>
<evidence type="ECO:0000313" key="2">
    <source>
        <dbReference type="EMBL" id="KAK0404117.1"/>
    </source>
</evidence>
<accession>A0AA39LNR7</accession>
<sequence length="204" mass="22817">MTLTNNDSRPAVPAHEEPYPEALTTKSFPRPGNGRLPTRKDIQSRFLESASLQRISEVEISAADVVVASSRILLANIIESATRLRRSYLMEESGYTHSYGTTEESIRASIGANSLRSVQRNKSTISARDILEAMRFDKRLNLNSVLRSMLKTRLEAVEPLEQPRKKRKRAAPPSTTDSKRKVLEQAGNDQNGVTNRADVKLELI</sequence>
<dbReference type="AlphaFoldDB" id="A0AA39LNR7"/>
<proteinExistence type="predicted"/>